<dbReference type="Gene3D" id="3.40.50.720">
    <property type="entry name" value="NAD(P)-binding Rossmann-like Domain"/>
    <property type="match status" value="2"/>
</dbReference>
<dbReference type="InterPro" id="IPR012349">
    <property type="entry name" value="Split_barrel_FMN-bd"/>
</dbReference>
<dbReference type="SUPFAM" id="SSF51735">
    <property type="entry name" value="NAD(P)-binding Rossmann-fold domains"/>
    <property type="match status" value="1"/>
</dbReference>
<gene>
    <name evidence="2" type="ORF">QBC36DRAFT_217665</name>
</gene>
<name>A0AAN6W442_9PEZI</name>
<dbReference type="GO" id="GO:0051287">
    <property type="term" value="F:NAD binding"/>
    <property type="evidence" value="ECO:0007669"/>
    <property type="project" value="InterPro"/>
</dbReference>
<dbReference type="GO" id="GO:0010181">
    <property type="term" value="F:FMN binding"/>
    <property type="evidence" value="ECO:0007669"/>
    <property type="project" value="InterPro"/>
</dbReference>
<dbReference type="SUPFAM" id="SSF50475">
    <property type="entry name" value="FMN-binding split barrel"/>
    <property type="match status" value="1"/>
</dbReference>
<dbReference type="Pfam" id="PF02826">
    <property type="entry name" value="2-Hacid_dh_C"/>
    <property type="match status" value="1"/>
</dbReference>
<comment type="caution">
    <text evidence="2">The sequence shown here is derived from an EMBL/GenBank/DDBJ whole genome shotgun (WGS) entry which is preliminary data.</text>
</comment>
<evidence type="ECO:0000259" key="1">
    <source>
        <dbReference type="SMART" id="SM00903"/>
    </source>
</evidence>
<dbReference type="SMART" id="SM00903">
    <property type="entry name" value="Flavin_Reduct"/>
    <property type="match status" value="1"/>
</dbReference>
<dbReference type="Proteomes" id="UP001302321">
    <property type="component" value="Unassembled WGS sequence"/>
</dbReference>
<dbReference type="PANTHER" id="PTHR43812:SF2">
    <property type="entry name" value="FLAVIN REDUCTASE LIKE DOMAIN-CONTAINING PROTEIN"/>
    <property type="match status" value="1"/>
</dbReference>
<dbReference type="InterPro" id="IPR036291">
    <property type="entry name" value="NAD(P)-bd_dom_sf"/>
</dbReference>
<reference evidence="2" key="1">
    <citation type="journal article" date="2023" name="Mol. Phylogenet. Evol.">
        <title>Genome-scale phylogeny and comparative genomics of the fungal order Sordariales.</title>
        <authorList>
            <person name="Hensen N."/>
            <person name="Bonometti L."/>
            <person name="Westerberg I."/>
            <person name="Brannstrom I.O."/>
            <person name="Guillou S."/>
            <person name="Cros-Aarteil S."/>
            <person name="Calhoun S."/>
            <person name="Haridas S."/>
            <person name="Kuo A."/>
            <person name="Mondo S."/>
            <person name="Pangilinan J."/>
            <person name="Riley R."/>
            <person name="LaButti K."/>
            <person name="Andreopoulos B."/>
            <person name="Lipzen A."/>
            <person name="Chen C."/>
            <person name="Yan M."/>
            <person name="Daum C."/>
            <person name="Ng V."/>
            <person name="Clum A."/>
            <person name="Steindorff A."/>
            <person name="Ohm R.A."/>
            <person name="Martin F."/>
            <person name="Silar P."/>
            <person name="Natvig D.O."/>
            <person name="Lalanne C."/>
            <person name="Gautier V."/>
            <person name="Ament-Velasquez S.L."/>
            <person name="Kruys A."/>
            <person name="Hutchinson M.I."/>
            <person name="Powell A.J."/>
            <person name="Barry K."/>
            <person name="Miller A.N."/>
            <person name="Grigoriev I.V."/>
            <person name="Debuchy R."/>
            <person name="Gladieux P."/>
            <person name="Hiltunen Thoren M."/>
            <person name="Johannesson H."/>
        </authorList>
    </citation>
    <scope>NUCLEOTIDE SEQUENCE</scope>
    <source>
        <strain evidence="2">CBS 892.96</strain>
    </source>
</reference>
<evidence type="ECO:0000313" key="3">
    <source>
        <dbReference type="Proteomes" id="UP001302321"/>
    </source>
</evidence>
<organism evidence="2 3">
    <name type="scientific">Triangularia setosa</name>
    <dbReference type="NCBI Taxonomy" id="2587417"/>
    <lineage>
        <taxon>Eukaryota</taxon>
        <taxon>Fungi</taxon>
        <taxon>Dikarya</taxon>
        <taxon>Ascomycota</taxon>
        <taxon>Pezizomycotina</taxon>
        <taxon>Sordariomycetes</taxon>
        <taxon>Sordariomycetidae</taxon>
        <taxon>Sordariales</taxon>
        <taxon>Podosporaceae</taxon>
        <taxon>Triangularia</taxon>
    </lineage>
</organism>
<proteinExistence type="predicted"/>
<protein>
    <recommendedName>
        <fullName evidence="1">Flavin reductase like domain-containing protein</fullName>
    </recommendedName>
</protein>
<dbReference type="PANTHER" id="PTHR43812">
    <property type="entry name" value="BLR2425 PROTEIN"/>
    <property type="match status" value="1"/>
</dbReference>
<feature type="domain" description="Flavin reductase like" evidence="1">
    <location>
        <begin position="19"/>
        <end position="182"/>
    </location>
</feature>
<dbReference type="CDD" id="cd12160">
    <property type="entry name" value="2-Hacid_dh_3"/>
    <property type="match status" value="1"/>
</dbReference>
<dbReference type="AlphaFoldDB" id="A0AAN6W442"/>
<dbReference type="InterPro" id="IPR002563">
    <property type="entry name" value="Flavin_Rdtase-like_dom"/>
</dbReference>
<dbReference type="InterPro" id="IPR006140">
    <property type="entry name" value="D-isomer_DH_NAD-bd"/>
</dbReference>
<sequence length="615" mass="67475">MFYQPGKTYHNLPFDPFKACVVPRPIGWISTTSPLQQGPPPPQPIHNLAPFSQFTNLSFDPPYVMFAANQTSEGSKKDTVRNVESTGKFVWNLATWNLRDKVNASAQQLPFEVDEFEHVALEKEFSSCLQGDETNPVPMVKESPVKFECSYYSTLRLPGDSPMGGVDLVIGRVEGVHIADWALSKEGKLDIGKTKPIARCGYYEYVVLDKTFDMIIPGGDKVILAGLEGNAEQVQKSIGQPMDRRPPVHLQSGIPLPSFAKPMLQLRFCQRLRVFRSLSQATFASTTAARFFSSTSQANMKLLYPTSLALDPAKITGFSTLTLHPYDVRSPSIPSEHHDAEVLVTWANSKDNLTYAVENLKSLKWIQSLAAGPNDVLSAGFDASKVKITTGSGLHDKTVAEHALGLLLNAARRFYEMRDYQMQGKWPGHLGGPQPDREKGTFRTLRDARVTIWGFGNIAKSLTPHLLALGATVRGLARSKGVRDGIEVFGEDSLEDILKETDALVMILPGDASTKHALNKERLGYLPKHAWVVNVGRGTSIDEDALFGALEGEQIGGAALDVFETEPLPEGNKLYGAKNLVLSPHAAGGRPQGAEELIVENLRKFLGGQELKNII</sequence>
<keyword evidence="3" id="KW-1185">Reference proteome</keyword>
<dbReference type="EMBL" id="MU866263">
    <property type="protein sequence ID" value="KAK4174806.1"/>
    <property type="molecule type" value="Genomic_DNA"/>
</dbReference>
<dbReference type="Gene3D" id="2.30.110.10">
    <property type="entry name" value="Electron Transport, Fmn-binding Protein, Chain A"/>
    <property type="match status" value="1"/>
</dbReference>
<reference evidence="2" key="2">
    <citation type="submission" date="2023-05" db="EMBL/GenBank/DDBJ databases">
        <authorList>
            <consortium name="Lawrence Berkeley National Laboratory"/>
            <person name="Steindorff A."/>
            <person name="Hensen N."/>
            <person name="Bonometti L."/>
            <person name="Westerberg I."/>
            <person name="Brannstrom I.O."/>
            <person name="Guillou S."/>
            <person name="Cros-Aarteil S."/>
            <person name="Calhoun S."/>
            <person name="Haridas S."/>
            <person name="Kuo A."/>
            <person name="Mondo S."/>
            <person name="Pangilinan J."/>
            <person name="Riley R."/>
            <person name="Labutti K."/>
            <person name="Andreopoulos B."/>
            <person name="Lipzen A."/>
            <person name="Chen C."/>
            <person name="Yanf M."/>
            <person name="Daum C."/>
            <person name="Ng V."/>
            <person name="Clum A."/>
            <person name="Ohm R."/>
            <person name="Martin F."/>
            <person name="Silar P."/>
            <person name="Natvig D."/>
            <person name="Lalanne C."/>
            <person name="Gautier V."/>
            <person name="Ament-Velasquez S.L."/>
            <person name="Kruys A."/>
            <person name="Hutchinson M.I."/>
            <person name="Powell A.J."/>
            <person name="Barry K."/>
            <person name="Miller A.N."/>
            <person name="Grigoriev I.V."/>
            <person name="Debuchy R."/>
            <person name="Gladieux P."/>
            <person name="Thoren M.H."/>
            <person name="Johannesson H."/>
        </authorList>
    </citation>
    <scope>NUCLEOTIDE SEQUENCE</scope>
    <source>
        <strain evidence="2">CBS 892.96</strain>
    </source>
</reference>
<evidence type="ECO:0000313" key="2">
    <source>
        <dbReference type="EMBL" id="KAK4174806.1"/>
    </source>
</evidence>
<dbReference type="SUPFAM" id="SSF52283">
    <property type="entry name" value="Formate/glycerate dehydrogenase catalytic domain-like"/>
    <property type="match status" value="1"/>
</dbReference>
<accession>A0AAN6W442</accession>
<dbReference type="Pfam" id="PF01613">
    <property type="entry name" value="Flavin_Reduct"/>
    <property type="match status" value="1"/>
</dbReference>